<evidence type="ECO:0000313" key="1">
    <source>
        <dbReference type="EMBL" id="AKV67160.1"/>
    </source>
</evidence>
<reference evidence="1 2" key="1">
    <citation type="journal article" date="2016" name="Stand. Genomic Sci.">
        <title>Complete genome sequence and genomic characterization of Microcystis panniformis FACHB 1757 by third-generation sequencing.</title>
        <authorList>
            <person name="Zhang J.Y."/>
            <person name="Guan R."/>
            <person name="Zhang H.J."/>
            <person name="Li H."/>
            <person name="Xiao P."/>
            <person name="Yu G.L."/>
            <person name="Du L."/>
            <person name="Cao D.M."/>
            <person name="Zhu B.C."/>
            <person name="Li R.H."/>
            <person name="Lu Z.H."/>
        </authorList>
    </citation>
    <scope>NUCLEOTIDE SEQUENCE [LARGE SCALE GENOMIC DNA]</scope>
    <source>
        <strain evidence="1 2">FACHB-1757</strain>
    </source>
</reference>
<proteinExistence type="predicted"/>
<organism evidence="1 2">
    <name type="scientific">Microcystis panniformis FACHB-1757</name>
    <dbReference type="NCBI Taxonomy" id="1638788"/>
    <lineage>
        <taxon>Bacteria</taxon>
        <taxon>Bacillati</taxon>
        <taxon>Cyanobacteriota</taxon>
        <taxon>Cyanophyceae</taxon>
        <taxon>Oscillatoriophycideae</taxon>
        <taxon>Chroococcales</taxon>
        <taxon>Microcystaceae</taxon>
        <taxon>Microcystis</taxon>
    </lineage>
</organism>
<accession>A0A0K1RZD3</accession>
<dbReference type="KEGG" id="mpk:VL20_2036"/>
<dbReference type="AlphaFoldDB" id="A0A0K1RZD3"/>
<sequence length="37" mass="4340">MKRYRAVSDIYRNRVANFDDQLILTACGLWNFYLAAA</sequence>
<name>A0A0K1RZD3_9CHRO</name>
<dbReference type="Proteomes" id="UP000068167">
    <property type="component" value="Chromosome"/>
</dbReference>
<protein>
    <submittedName>
        <fullName evidence="1">Uncharacterized protein</fullName>
    </submittedName>
</protein>
<keyword evidence="2" id="KW-1185">Reference proteome</keyword>
<gene>
    <name evidence="1" type="ORF">VL20_2036</name>
</gene>
<dbReference type="PATRIC" id="fig|1638788.3.peg.2048"/>
<dbReference type="EMBL" id="CP011339">
    <property type="protein sequence ID" value="AKV67160.1"/>
    <property type="molecule type" value="Genomic_DNA"/>
</dbReference>
<evidence type="ECO:0000313" key="2">
    <source>
        <dbReference type="Proteomes" id="UP000068167"/>
    </source>
</evidence>